<evidence type="ECO:0000256" key="1">
    <source>
        <dbReference type="ARBA" id="ARBA00004273"/>
    </source>
</evidence>
<evidence type="ECO:0000256" key="15">
    <source>
        <dbReference type="ARBA" id="ARBA00025285"/>
    </source>
</evidence>
<dbReference type="STRING" id="1890364.A0A2P6P058"/>
<protein>
    <submittedName>
        <fullName evidence="17">Alternative oxidase, mitochondrial-like</fullName>
    </submittedName>
</protein>
<dbReference type="GO" id="GO:0046872">
    <property type="term" value="F:metal ion binding"/>
    <property type="evidence" value="ECO:0007669"/>
    <property type="project" value="UniProtKB-KW"/>
</dbReference>
<keyword evidence="5" id="KW-0812">Transmembrane</keyword>
<comment type="caution">
    <text evidence="17">The sequence shown here is derived from an EMBL/GenBank/DDBJ whole genome shotgun (WGS) entry which is preliminary data.</text>
</comment>
<feature type="binding site" evidence="16">
    <location>
        <position position="198"/>
    </location>
    <ligand>
        <name>Fe cation</name>
        <dbReference type="ChEBI" id="CHEBI:24875"/>
        <label>1</label>
    </ligand>
</feature>
<evidence type="ECO:0000256" key="3">
    <source>
        <dbReference type="ARBA" id="ARBA00022448"/>
    </source>
</evidence>
<evidence type="ECO:0000256" key="14">
    <source>
        <dbReference type="ARBA" id="ARBA00023136"/>
    </source>
</evidence>
<comment type="cofactor">
    <cofactor evidence="16">
        <name>Fe cation</name>
        <dbReference type="ChEBI" id="CHEBI:24875"/>
    </cofactor>
    <text evidence="16">Binds 2 iron ions per subunit.</text>
</comment>
<keyword evidence="13" id="KW-0496">Mitochondrion</keyword>
<evidence type="ECO:0000256" key="11">
    <source>
        <dbReference type="ARBA" id="ARBA00023002"/>
    </source>
</evidence>
<dbReference type="PIRSF" id="PIRSF005229">
    <property type="entry name" value="AOX"/>
    <property type="match status" value="1"/>
</dbReference>
<dbReference type="Proteomes" id="UP000241769">
    <property type="component" value="Unassembled WGS sequence"/>
</dbReference>
<keyword evidence="9" id="KW-0249">Electron transport</keyword>
<organism evidence="17 18">
    <name type="scientific">Planoprotostelium fungivorum</name>
    <dbReference type="NCBI Taxonomy" id="1890364"/>
    <lineage>
        <taxon>Eukaryota</taxon>
        <taxon>Amoebozoa</taxon>
        <taxon>Evosea</taxon>
        <taxon>Variosea</taxon>
        <taxon>Cavosteliida</taxon>
        <taxon>Cavosteliaceae</taxon>
        <taxon>Planoprotostelium</taxon>
    </lineage>
</organism>
<keyword evidence="8" id="KW-0809">Transit peptide</keyword>
<keyword evidence="18" id="KW-1185">Reference proteome</keyword>
<dbReference type="Gene3D" id="1.20.1260.140">
    <property type="entry name" value="Alternative oxidase"/>
    <property type="match status" value="1"/>
</dbReference>
<dbReference type="OrthoDB" id="16906at2759"/>
<evidence type="ECO:0000256" key="2">
    <source>
        <dbReference type="ARBA" id="ARBA00008388"/>
    </source>
</evidence>
<feature type="binding site" evidence="16">
    <location>
        <position position="303"/>
    </location>
    <ligand>
        <name>Fe cation</name>
        <dbReference type="ChEBI" id="CHEBI:24875"/>
        <label>1</label>
    </ligand>
</feature>
<keyword evidence="11" id="KW-0560">Oxidoreductase</keyword>
<keyword evidence="3" id="KW-0813">Transport</keyword>
<feature type="binding site" evidence="16">
    <location>
        <position position="195"/>
    </location>
    <ligand>
        <name>Fe cation</name>
        <dbReference type="ChEBI" id="CHEBI:24875"/>
        <label>2</label>
    </ligand>
</feature>
<evidence type="ECO:0000256" key="16">
    <source>
        <dbReference type="PIRSR" id="PIRSR005229-1"/>
    </source>
</evidence>
<evidence type="ECO:0000256" key="4">
    <source>
        <dbReference type="ARBA" id="ARBA00022660"/>
    </source>
</evidence>
<evidence type="ECO:0000256" key="13">
    <source>
        <dbReference type="ARBA" id="ARBA00023128"/>
    </source>
</evidence>
<evidence type="ECO:0000256" key="10">
    <source>
        <dbReference type="ARBA" id="ARBA00022989"/>
    </source>
</evidence>
<evidence type="ECO:0000256" key="8">
    <source>
        <dbReference type="ARBA" id="ARBA00022946"/>
    </source>
</evidence>
<dbReference type="InterPro" id="IPR002680">
    <property type="entry name" value="AOX"/>
</dbReference>
<feature type="binding site" evidence="16">
    <location>
        <position position="156"/>
    </location>
    <ligand>
        <name>Fe cation</name>
        <dbReference type="ChEBI" id="CHEBI:24875"/>
        <label>1</label>
    </ligand>
</feature>
<evidence type="ECO:0000313" key="17">
    <source>
        <dbReference type="EMBL" id="PRP89567.1"/>
    </source>
</evidence>
<reference evidence="17 18" key="1">
    <citation type="journal article" date="2018" name="Genome Biol. Evol.">
        <title>Multiple Roots of Fruiting Body Formation in Amoebozoa.</title>
        <authorList>
            <person name="Hillmann F."/>
            <person name="Forbes G."/>
            <person name="Novohradska S."/>
            <person name="Ferling I."/>
            <person name="Riege K."/>
            <person name="Groth M."/>
            <person name="Westermann M."/>
            <person name="Marz M."/>
            <person name="Spaller T."/>
            <person name="Winckler T."/>
            <person name="Schaap P."/>
            <person name="Glockner G."/>
        </authorList>
    </citation>
    <scope>NUCLEOTIDE SEQUENCE [LARGE SCALE GENOMIC DNA]</scope>
    <source>
        <strain evidence="17 18">Jena</strain>
    </source>
</reference>
<dbReference type="GO" id="GO:0005743">
    <property type="term" value="C:mitochondrial inner membrane"/>
    <property type="evidence" value="ECO:0007669"/>
    <property type="project" value="UniProtKB-SubCell"/>
</dbReference>
<accession>A0A2P6P058</accession>
<keyword evidence="6 16" id="KW-0479">Metal-binding</keyword>
<proteinExistence type="inferred from homology"/>
<evidence type="ECO:0000256" key="7">
    <source>
        <dbReference type="ARBA" id="ARBA00022792"/>
    </source>
</evidence>
<feature type="binding site" evidence="16">
    <location>
        <position position="246"/>
    </location>
    <ligand>
        <name>Fe cation</name>
        <dbReference type="ChEBI" id="CHEBI:24875"/>
        <label>2</label>
    </ligand>
</feature>
<evidence type="ECO:0000256" key="12">
    <source>
        <dbReference type="ARBA" id="ARBA00023004"/>
    </source>
</evidence>
<keyword evidence="7" id="KW-0999">Mitochondrion inner membrane</keyword>
<dbReference type="FunFam" id="1.20.1260.140:FF:000002">
    <property type="entry name" value="Alternative oxidase"/>
    <property type="match status" value="1"/>
</dbReference>
<comment type="similarity">
    <text evidence="2">Belongs to the alternative oxidase family.</text>
</comment>
<feature type="binding site" evidence="16">
    <location>
        <position position="195"/>
    </location>
    <ligand>
        <name>Fe cation</name>
        <dbReference type="ChEBI" id="CHEBI:24875"/>
        <label>1</label>
    </ligand>
</feature>
<evidence type="ECO:0000256" key="9">
    <source>
        <dbReference type="ARBA" id="ARBA00022982"/>
    </source>
</evidence>
<keyword evidence="12 16" id="KW-0408">Iron</keyword>
<dbReference type="GO" id="GO:0009916">
    <property type="term" value="F:alternative oxidase activity"/>
    <property type="evidence" value="ECO:0007669"/>
    <property type="project" value="InterPro"/>
</dbReference>
<dbReference type="AlphaFoldDB" id="A0A2P6P058"/>
<keyword evidence="4" id="KW-0679">Respiratory chain</keyword>
<keyword evidence="10" id="KW-1133">Transmembrane helix</keyword>
<feature type="binding site" evidence="16">
    <location>
        <position position="303"/>
    </location>
    <ligand>
        <name>Fe cation</name>
        <dbReference type="ChEBI" id="CHEBI:24875"/>
        <label>2</label>
    </ligand>
</feature>
<evidence type="ECO:0000256" key="6">
    <source>
        <dbReference type="ARBA" id="ARBA00022723"/>
    </source>
</evidence>
<keyword evidence="14" id="KW-0472">Membrane</keyword>
<feature type="binding site" evidence="16">
    <location>
        <position position="306"/>
    </location>
    <ligand>
        <name>Fe cation</name>
        <dbReference type="ChEBI" id="CHEBI:24875"/>
        <label>2</label>
    </ligand>
</feature>
<evidence type="ECO:0000313" key="18">
    <source>
        <dbReference type="Proteomes" id="UP000241769"/>
    </source>
</evidence>
<dbReference type="EMBL" id="MDYQ01000002">
    <property type="protein sequence ID" value="PRP89567.1"/>
    <property type="molecule type" value="Genomic_DNA"/>
</dbReference>
<dbReference type="InterPro" id="IPR038659">
    <property type="entry name" value="AOX_sf"/>
</dbReference>
<name>A0A2P6P058_9EUKA</name>
<dbReference type="Pfam" id="PF01786">
    <property type="entry name" value="AOX"/>
    <property type="match status" value="1"/>
</dbReference>
<dbReference type="PANTHER" id="PTHR31803">
    <property type="entry name" value="ALTERNATIVE OXIDASE"/>
    <property type="match status" value="1"/>
</dbReference>
<dbReference type="InParanoid" id="A0A2P6P058"/>
<comment type="function">
    <text evidence="15">Catalyzes cyanide-resistant oxygen consumption. May increase respiration when the cytochrome respiratory pathway is restricted, or in response to low temperatures.</text>
</comment>
<gene>
    <name evidence="17" type="ORF">PROFUN_00831</name>
</gene>
<dbReference type="PANTHER" id="PTHR31803:SF3">
    <property type="entry name" value="ALTERNATIVE OXIDASE"/>
    <property type="match status" value="1"/>
</dbReference>
<dbReference type="CDD" id="cd01053">
    <property type="entry name" value="AOX"/>
    <property type="match status" value="1"/>
</dbReference>
<comment type="subcellular location">
    <subcellularLocation>
        <location evidence="1">Mitochondrion inner membrane</location>
    </subcellularLocation>
</comment>
<dbReference type="GO" id="GO:0010230">
    <property type="term" value="P:alternative respiration"/>
    <property type="evidence" value="ECO:0007669"/>
    <property type="project" value="TreeGrafter"/>
</dbReference>
<evidence type="ECO:0000256" key="5">
    <source>
        <dbReference type="ARBA" id="ARBA00022692"/>
    </source>
</evidence>
<sequence>MMLLRATPFRPPIGLNRCVSIPRNVMLQKRAYSEAVFKGKDAGTKEDKARVQEALSKKTEDIREHAKGFTDAATQENTPHSVASVDFGENYNLPHPLWRNEYIWRVKVTHKPTEGLSDRLALLTIKAIRFNFDWMSGWSTGKVTTDKALNRICFLESVAGVPGSVAAILRHLSSLRRMKRDHGWIHTLLEEAENERMHLLTYLKLKDPGLFFRSCVWLTQGIFFNFFFAAYLVNPTFCHRLVGYLEEEAVSTYTHILHELLQIDHGELKNWATLPAPDIAIDYWKMDPASTMRDVVAVTRADEAHHREVNHAFANLNPSDSNPYKPGH</sequence>